<dbReference type="InterPro" id="IPR029063">
    <property type="entry name" value="SAM-dependent_MTases_sf"/>
</dbReference>
<evidence type="ECO:0000313" key="2">
    <source>
        <dbReference type="EMBL" id="SHF78930.1"/>
    </source>
</evidence>
<keyword evidence="2" id="KW-0489">Methyltransferase</keyword>
<accession>A0A1M5EIE9</accession>
<dbReference type="GO" id="GO:0032259">
    <property type="term" value="P:methylation"/>
    <property type="evidence" value="ECO:0007669"/>
    <property type="project" value="UniProtKB-KW"/>
</dbReference>
<dbReference type="Gene3D" id="3.40.50.150">
    <property type="entry name" value="Vaccinia Virus protein VP39"/>
    <property type="match status" value="1"/>
</dbReference>
<feature type="domain" description="Methyltransferase type 11" evidence="1">
    <location>
        <begin position="44"/>
        <end position="140"/>
    </location>
</feature>
<sequence length="250" mass="29091">MGIPGNLIADFYLHAGSLAPNSYQSTIKALSFVERLPRVQKIANIGCGTGLQTVILYEATHQPITAIDFIPEYIQSVEHELKRQNLDRYIHPVLASPDNLPFMNEEYDIIWSEYQASKIGFNYALNEWNKFIKKDGYIVICAYCWLTDNPPTAIIDFWRKNENEIAPVTSRIEQLRKTGFLPVSYFVMPDECWWNHYCPLEDGFESFLKKYPDDPFAQQLIQNIDKEIDLYEKFGKHYGYAFFIGRKTDC</sequence>
<dbReference type="RefSeq" id="WP_062182276.1">
    <property type="nucleotide sequence ID" value="NZ_BBXL01000016.1"/>
</dbReference>
<keyword evidence="2" id="KW-0808">Transferase</keyword>
<protein>
    <submittedName>
        <fullName evidence="2">Methyltransferase domain-containing protein</fullName>
    </submittedName>
</protein>
<keyword evidence="3" id="KW-1185">Reference proteome</keyword>
<dbReference type="Proteomes" id="UP000184480">
    <property type="component" value="Unassembled WGS sequence"/>
</dbReference>
<dbReference type="SUPFAM" id="SSF53335">
    <property type="entry name" value="S-adenosyl-L-methionine-dependent methyltransferases"/>
    <property type="match status" value="1"/>
</dbReference>
<reference evidence="3" key="1">
    <citation type="submission" date="2016-11" db="EMBL/GenBank/DDBJ databases">
        <authorList>
            <person name="Varghese N."/>
            <person name="Submissions S."/>
        </authorList>
    </citation>
    <scope>NUCLEOTIDE SEQUENCE [LARGE SCALE GENOMIC DNA]</scope>
    <source>
        <strain evidence="3">DSM 27370</strain>
    </source>
</reference>
<dbReference type="Pfam" id="PF08241">
    <property type="entry name" value="Methyltransf_11"/>
    <property type="match status" value="1"/>
</dbReference>
<dbReference type="InterPro" id="IPR013216">
    <property type="entry name" value="Methyltransf_11"/>
</dbReference>
<evidence type="ECO:0000259" key="1">
    <source>
        <dbReference type="Pfam" id="PF08241"/>
    </source>
</evidence>
<dbReference type="OrthoDB" id="9789123at2"/>
<proteinExistence type="predicted"/>
<dbReference type="STRING" id="1346286.SAMN05444362_11044"/>
<dbReference type="CDD" id="cd02440">
    <property type="entry name" value="AdoMet_MTases"/>
    <property type="match status" value="1"/>
</dbReference>
<name>A0A1M5EIE9_9BACT</name>
<dbReference type="EMBL" id="FQUC01000010">
    <property type="protein sequence ID" value="SHF78930.1"/>
    <property type="molecule type" value="Genomic_DNA"/>
</dbReference>
<gene>
    <name evidence="2" type="ORF">SAMN05444362_11044</name>
</gene>
<evidence type="ECO:0000313" key="3">
    <source>
        <dbReference type="Proteomes" id="UP000184480"/>
    </source>
</evidence>
<dbReference type="GO" id="GO:0008757">
    <property type="term" value="F:S-adenosylmethionine-dependent methyltransferase activity"/>
    <property type="evidence" value="ECO:0007669"/>
    <property type="project" value="InterPro"/>
</dbReference>
<dbReference type="AlphaFoldDB" id="A0A1M5EIE9"/>
<organism evidence="2 3">
    <name type="scientific">Dysgonomonas macrotermitis</name>
    <dbReference type="NCBI Taxonomy" id="1346286"/>
    <lineage>
        <taxon>Bacteria</taxon>
        <taxon>Pseudomonadati</taxon>
        <taxon>Bacteroidota</taxon>
        <taxon>Bacteroidia</taxon>
        <taxon>Bacteroidales</taxon>
        <taxon>Dysgonomonadaceae</taxon>
        <taxon>Dysgonomonas</taxon>
    </lineage>
</organism>